<comment type="subcellular location">
    <subcellularLocation>
        <location evidence="1">Golgi apparatus membrane</location>
        <topology evidence="1">Single-pass type II membrane protein</topology>
    </subcellularLocation>
</comment>
<dbReference type="GO" id="GO:0000139">
    <property type="term" value="C:Golgi membrane"/>
    <property type="evidence" value="ECO:0007669"/>
    <property type="project" value="UniProtKB-SubCell"/>
</dbReference>
<keyword evidence="6" id="KW-0472">Membrane</keyword>
<feature type="transmembrane region" description="Helical" evidence="6">
    <location>
        <begin position="20"/>
        <end position="38"/>
    </location>
</feature>
<name>A0A5J9UER5_9POAL</name>
<keyword evidence="6" id="KW-1133">Transmembrane helix</keyword>
<dbReference type="PANTHER" id="PTHR20961:SF83">
    <property type="entry name" value="GLYCOSYLTRANSFERASE FAMILY 61 PROTEIN"/>
    <property type="match status" value="1"/>
</dbReference>
<sequence length="458" mass="51065">MRCSEVKTGMSLKSGAQRHLLLGFLAGILLVLLTYLVSQQFAISAQYVVITAEQRIVDKQKIESPGNETEKSKVVCNTEGRFSESCEADGDVRVHGTTLSVSIVPTTTLSSERREWRIRTHARKSVDNIKKATVTQLPDPIEAPPCTVTYTMPAILFAIGGHSGRNFWHDFADVLVPLFVASRRYDGEVQFLVSNIVRPKWLDKYKTLLRRLSKYEFVDADGDAHVRCFPHVDVGLRIDKEFSVVPELVPGGRRLAMTDFTAFLRETYALPRHAAASLAREPDRKPRLLLIHRGHYRRLVNEQEVAGAAATAGFDAVVMELRGDTPVGDQARVVNSFDVLMGLHGAGLTNAVFLPPGGVLIQVVPYGKMEFIARAEFSEPAADMGLKYLDYSVAAEESTLLKMLGPEHPVIRDPDSVHRSGWAMIDEFYLRKQDVRINVTRFAPTLAQALDHLRRRSS</sequence>
<reference evidence="8 9" key="1">
    <citation type="journal article" date="2019" name="Sci. Rep.">
        <title>A high-quality genome of Eragrostis curvula grass provides insights into Poaceae evolution and supports new strategies to enhance forage quality.</title>
        <authorList>
            <person name="Carballo J."/>
            <person name="Santos B.A.C.M."/>
            <person name="Zappacosta D."/>
            <person name="Garbus I."/>
            <person name="Selva J.P."/>
            <person name="Gallo C.A."/>
            <person name="Diaz A."/>
            <person name="Albertini E."/>
            <person name="Caccamo M."/>
            <person name="Echenique V."/>
        </authorList>
    </citation>
    <scope>NUCLEOTIDE SEQUENCE [LARGE SCALE GENOMIC DNA]</scope>
    <source>
        <strain evidence="9">cv. Victoria</strain>
        <tissue evidence="8">Leaf</tissue>
    </source>
</reference>
<evidence type="ECO:0000313" key="9">
    <source>
        <dbReference type="Proteomes" id="UP000324897"/>
    </source>
</evidence>
<dbReference type="OrthoDB" id="529273at2759"/>
<accession>A0A5J9UER5</accession>
<evidence type="ECO:0000256" key="3">
    <source>
        <dbReference type="ARBA" id="ARBA00022676"/>
    </source>
</evidence>
<dbReference type="InterPro" id="IPR049625">
    <property type="entry name" value="Glyco_transf_61_cat"/>
</dbReference>
<keyword evidence="5" id="KW-0325">Glycoprotein</keyword>
<organism evidence="8 9">
    <name type="scientific">Eragrostis curvula</name>
    <name type="common">weeping love grass</name>
    <dbReference type="NCBI Taxonomy" id="38414"/>
    <lineage>
        <taxon>Eukaryota</taxon>
        <taxon>Viridiplantae</taxon>
        <taxon>Streptophyta</taxon>
        <taxon>Embryophyta</taxon>
        <taxon>Tracheophyta</taxon>
        <taxon>Spermatophyta</taxon>
        <taxon>Magnoliopsida</taxon>
        <taxon>Liliopsida</taxon>
        <taxon>Poales</taxon>
        <taxon>Poaceae</taxon>
        <taxon>PACMAD clade</taxon>
        <taxon>Chloridoideae</taxon>
        <taxon>Eragrostideae</taxon>
        <taxon>Eragrostidinae</taxon>
        <taxon>Eragrostis</taxon>
    </lineage>
</organism>
<evidence type="ECO:0000256" key="1">
    <source>
        <dbReference type="ARBA" id="ARBA00004323"/>
    </source>
</evidence>
<dbReference type="Proteomes" id="UP000324897">
    <property type="component" value="Unassembled WGS sequence"/>
</dbReference>
<dbReference type="AlphaFoldDB" id="A0A5J9UER5"/>
<proteinExistence type="predicted"/>
<gene>
    <name evidence="8" type="ORF">EJB05_31884</name>
</gene>
<protein>
    <recommendedName>
        <fullName evidence="7">Glycosyltransferase 61 catalytic domain-containing protein</fullName>
    </recommendedName>
</protein>
<dbReference type="Pfam" id="PF04577">
    <property type="entry name" value="Glyco_transf_61"/>
    <property type="match status" value="1"/>
</dbReference>
<dbReference type="GO" id="GO:0016763">
    <property type="term" value="F:pentosyltransferase activity"/>
    <property type="evidence" value="ECO:0007669"/>
    <property type="project" value="UniProtKB-ARBA"/>
</dbReference>
<feature type="domain" description="Glycosyltransferase 61 catalytic" evidence="7">
    <location>
        <begin position="265"/>
        <end position="360"/>
    </location>
</feature>
<dbReference type="PANTHER" id="PTHR20961">
    <property type="entry name" value="GLYCOSYLTRANSFERASE"/>
    <property type="match status" value="1"/>
</dbReference>
<evidence type="ECO:0000313" key="8">
    <source>
        <dbReference type="EMBL" id="TVU22202.1"/>
    </source>
</evidence>
<dbReference type="EMBL" id="RWGY01000026">
    <property type="protein sequence ID" value="TVU22202.1"/>
    <property type="molecule type" value="Genomic_DNA"/>
</dbReference>
<comment type="pathway">
    <text evidence="2">Glycan metabolism.</text>
</comment>
<keyword evidence="4" id="KW-0808">Transferase</keyword>
<dbReference type="InterPro" id="IPR007657">
    <property type="entry name" value="Glycosyltransferase_61"/>
</dbReference>
<comment type="caution">
    <text evidence="8">The sequence shown here is derived from an EMBL/GenBank/DDBJ whole genome shotgun (WGS) entry which is preliminary data.</text>
</comment>
<keyword evidence="6" id="KW-0812">Transmembrane</keyword>
<evidence type="ECO:0000256" key="5">
    <source>
        <dbReference type="ARBA" id="ARBA00023180"/>
    </source>
</evidence>
<evidence type="ECO:0000256" key="2">
    <source>
        <dbReference type="ARBA" id="ARBA00004881"/>
    </source>
</evidence>
<dbReference type="Gramene" id="TVU22202">
    <property type="protein sequence ID" value="TVU22202"/>
    <property type="gene ID" value="EJB05_31884"/>
</dbReference>
<feature type="non-terminal residue" evidence="8">
    <location>
        <position position="1"/>
    </location>
</feature>
<keyword evidence="3" id="KW-0328">Glycosyltransferase</keyword>
<evidence type="ECO:0000256" key="4">
    <source>
        <dbReference type="ARBA" id="ARBA00022679"/>
    </source>
</evidence>
<evidence type="ECO:0000256" key="6">
    <source>
        <dbReference type="SAM" id="Phobius"/>
    </source>
</evidence>
<keyword evidence="9" id="KW-1185">Reference proteome</keyword>
<evidence type="ECO:0000259" key="7">
    <source>
        <dbReference type="Pfam" id="PF04577"/>
    </source>
</evidence>